<organism evidence="9 10">
    <name type="scientific">Hyalangium minutum</name>
    <dbReference type="NCBI Taxonomy" id="394096"/>
    <lineage>
        <taxon>Bacteria</taxon>
        <taxon>Pseudomonadati</taxon>
        <taxon>Myxococcota</taxon>
        <taxon>Myxococcia</taxon>
        <taxon>Myxococcales</taxon>
        <taxon>Cystobacterineae</taxon>
        <taxon>Archangiaceae</taxon>
        <taxon>Hyalangium</taxon>
    </lineage>
</organism>
<comment type="caution">
    <text evidence="6">Lacks conserved residue(s) required for the propagation of feature annotation.</text>
</comment>
<keyword evidence="10" id="KW-1185">Reference proteome</keyword>
<dbReference type="Proteomes" id="UP000028725">
    <property type="component" value="Unassembled WGS sequence"/>
</dbReference>
<dbReference type="InterPro" id="IPR001789">
    <property type="entry name" value="Sig_transdc_resp-reg_receiver"/>
</dbReference>
<evidence type="ECO:0000256" key="6">
    <source>
        <dbReference type="PROSITE-ProRule" id="PRU00169"/>
    </source>
</evidence>
<keyword evidence="4" id="KW-0238">DNA-binding</keyword>
<feature type="region of interest" description="Disordered" evidence="7">
    <location>
        <begin position="345"/>
        <end position="435"/>
    </location>
</feature>
<dbReference type="SUPFAM" id="SSF52172">
    <property type="entry name" value="CheY-like"/>
    <property type="match status" value="1"/>
</dbReference>
<dbReference type="AlphaFoldDB" id="A0A085WHN0"/>
<dbReference type="CDD" id="cd00156">
    <property type="entry name" value="REC"/>
    <property type="match status" value="1"/>
</dbReference>
<dbReference type="GO" id="GO:0032993">
    <property type="term" value="C:protein-DNA complex"/>
    <property type="evidence" value="ECO:0007669"/>
    <property type="project" value="TreeGrafter"/>
</dbReference>
<dbReference type="PROSITE" id="PS50110">
    <property type="entry name" value="RESPONSE_REGULATORY"/>
    <property type="match status" value="1"/>
</dbReference>
<dbReference type="Pfam" id="PF00072">
    <property type="entry name" value="Response_reg"/>
    <property type="match status" value="1"/>
</dbReference>
<feature type="compositionally biased region" description="Basic and acidic residues" evidence="7">
    <location>
        <begin position="345"/>
        <end position="358"/>
    </location>
</feature>
<keyword evidence="2" id="KW-0902">Two-component regulatory system</keyword>
<dbReference type="InterPro" id="IPR011006">
    <property type="entry name" value="CheY-like_superfamily"/>
</dbReference>
<dbReference type="STRING" id="394096.DB31_8546"/>
<keyword evidence="1" id="KW-0597">Phosphoprotein</keyword>
<evidence type="ECO:0000313" key="10">
    <source>
        <dbReference type="Proteomes" id="UP000028725"/>
    </source>
</evidence>
<dbReference type="SMART" id="SM00448">
    <property type="entry name" value="REC"/>
    <property type="match status" value="1"/>
</dbReference>
<evidence type="ECO:0000313" key="9">
    <source>
        <dbReference type="EMBL" id="KFE67193.1"/>
    </source>
</evidence>
<dbReference type="GO" id="GO:0000976">
    <property type="term" value="F:transcription cis-regulatory region binding"/>
    <property type="evidence" value="ECO:0007669"/>
    <property type="project" value="TreeGrafter"/>
</dbReference>
<dbReference type="Gene3D" id="3.40.50.2300">
    <property type="match status" value="1"/>
</dbReference>
<dbReference type="PANTHER" id="PTHR48111">
    <property type="entry name" value="REGULATOR OF RPOS"/>
    <property type="match status" value="1"/>
</dbReference>
<accession>A0A085WHN0</accession>
<evidence type="ECO:0000256" key="4">
    <source>
        <dbReference type="ARBA" id="ARBA00023125"/>
    </source>
</evidence>
<dbReference type="PANTHER" id="PTHR48111:SF1">
    <property type="entry name" value="TWO-COMPONENT RESPONSE REGULATOR ORR33"/>
    <property type="match status" value="1"/>
</dbReference>
<comment type="caution">
    <text evidence="9">The sequence shown here is derived from an EMBL/GenBank/DDBJ whole genome shotgun (WGS) entry which is preliminary data.</text>
</comment>
<evidence type="ECO:0000256" key="1">
    <source>
        <dbReference type="ARBA" id="ARBA00022553"/>
    </source>
</evidence>
<dbReference type="EMBL" id="JMCB01000008">
    <property type="protein sequence ID" value="KFE67193.1"/>
    <property type="molecule type" value="Genomic_DNA"/>
</dbReference>
<sequence length="435" mass="46808">MRVLLVEPEAQYRSELGTALSEAGFEVALVGSAEDAREELAPGGVLPGLIVSETELPGMDGFTLCGLVRTELRTAQVPVFLLASRRESFHPELAANMGADDYLAKPVMVQDVVALARLKAGRRTGESEYEAHSARLPLTEIARALLAGARSGRVVLKDGGDGFFAFRGGRVVDAAFQGERGVLGFRRLLAFGSGVFGVNFGPELHRGSLLMDRAFLRAEVLPALERFERLREVGVPLAARLTVDFARMAEHLSELPDEVIALVRLFDGRRTVRAVLLECRLPEVVAFEAAMHLFVLGVLVPASRVEERERSLDAPRFFEPAEAEAARVAREVAAHESEERAAEALEARVQEAAEREAEAAPAAEAAPTVEAAPVAEATPAVDPEPAPVQAQETVDESAAAEASKPVQSVPVILHFPKPAARRREEGKSRALQAEA</sequence>
<evidence type="ECO:0000256" key="2">
    <source>
        <dbReference type="ARBA" id="ARBA00023012"/>
    </source>
</evidence>
<evidence type="ECO:0000256" key="5">
    <source>
        <dbReference type="ARBA" id="ARBA00023163"/>
    </source>
</evidence>
<dbReference type="GO" id="GO:0000156">
    <property type="term" value="F:phosphorelay response regulator activity"/>
    <property type="evidence" value="ECO:0007669"/>
    <property type="project" value="TreeGrafter"/>
</dbReference>
<feature type="compositionally biased region" description="Low complexity" evidence="7">
    <location>
        <begin position="359"/>
        <end position="383"/>
    </location>
</feature>
<dbReference type="GO" id="GO:0005829">
    <property type="term" value="C:cytosol"/>
    <property type="evidence" value="ECO:0007669"/>
    <property type="project" value="TreeGrafter"/>
</dbReference>
<evidence type="ECO:0000256" key="7">
    <source>
        <dbReference type="SAM" id="MobiDB-lite"/>
    </source>
</evidence>
<protein>
    <recommendedName>
        <fullName evidence="8">Response regulatory domain-containing protein</fullName>
    </recommendedName>
</protein>
<proteinExistence type="predicted"/>
<reference evidence="9 10" key="1">
    <citation type="submission" date="2014-04" db="EMBL/GenBank/DDBJ databases">
        <title>Genome assembly of Hyalangium minutum DSM 14724.</title>
        <authorList>
            <person name="Sharma G."/>
            <person name="Subramanian S."/>
        </authorList>
    </citation>
    <scope>NUCLEOTIDE SEQUENCE [LARGE SCALE GENOMIC DNA]</scope>
    <source>
        <strain evidence="9 10">DSM 14724</strain>
    </source>
</reference>
<gene>
    <name evidence="9" type="ORF">DB31_8546</name>
</gene>
<evidence type="ECO:0000259" key="8">
    <source>
        <dbReference type="PROSITE" id="PS50110"/>
    </source>
</evidence>
<name>A0A085WHN0_9BACT</name>
<dbReference type="GO" id="GO:0006355">
    <property type="term" value="P:regulation of DNA-templated transcription"/>
    <property type="evidence" value="ECO:0007669"/>
    <property type="project" value="TreeGrafter"/>
</dbReference>
<feature type="domain" description="Response regulatory" evidence="8">
    <location>
        <begin position="2"/>
        <end position="120"/>
    </location>
</feature>
<keyword evidence="5" id="KW-0804">Transcription</keyword>
<dbReference type="InterPro" id="IPR039420">
    <property type="entry name" value="WalR-like"/>
</dbReference>
<evidence type="ECO:0000256" key="3">
    <source>
        <dbReference type="ARBA" id="ARBA00023015"/>
    </source>
</evidence>
<keyword evidence="3" id="KW-0805">Transcription regulation</keyword>